<dbReference type="InterPro" id="IPR000209">
    <property type="entry name" value="Peptidase_S8/S53_dom"/>
</dbReference>
<dbReference type="Gene3D" id="3.30.70.80">
    <property type="entry name" value="Peptidase S8 propeptide/proteinase inhibitor I9"/>
    <property type="match status" value="1"/>
</dbReference>
<comment type="similarity">
    <text evidence="2 10">Belongs to the peptidase S8 family.</text>
</comment>
<dbReference type="InterPro" id="IPR036852">
    <property type="entry name" value="Peptidase_S8/S53_dom_sf"/>
</dbReference>
<dbReference type="Proteomes" id="UP000825935">
    <property type="component" value="Chromosome 3"/>
</dbReference>
<dbReference type="Pfam" id="PF17766">
    <property type="entry name" value="fn3_6"/>
    <property type="match status" value="1"/>
</dbReference>
<evidence type="ECO:0000256" key="10">
    <source>
        <dbReference type="PROSITE-ProRule" id="PRU01240"/>
    </source>
</evidence>
<evidence type="ECO:0000313" key="17">
    <source>
        <dbReference type="Proteomes" id="UP000825935"/>
    </source>
</evidence>
<dbReference type="PANTHER" id="PTHR10795">
    <property type="entry name" value="PROPROTEIN CONVERTASE SUBTILISIN/KEXIN"/>
    <property type="match status" value="1"/>
</dbReference>
<dbReference type="GO" id="GO:0006508">
    <property type="term" value="P:proteolysis"/>
    <property type="evidence" value="ECO:0007669"/>
    <property type="project" value="UniProtKB-KW"/>
</dbReference>
<dbReference type="InterPro" id="IPR023828">
    <property type="entry name" value="Peptidase_S8_Ser-AS"/>
</dbReference>
<evidence type="ECO:0000256" key="5">
    <source>
        <dbReference type="ARBA" id="ARBA00022729"/>
    </source>
</evidence>
<evidence type="ECO:0000256" key="3">
    <source>
        <dbReference type="ARBA" id="ARBA00022525"/>
    </source>
</evidence>
<reference evidence="16" key="1">
    <citation type="submission" date="2021-08" db="EMBL/GenBank/DDBJ databases">
        <title>WGS assembly of Ceratopteris richardii.</title>
        <authorList>
            <person name="Marchant D.B."/>
            <person name="Chen G."/>
            <person name="Jenkins J."/>
            <person name="Shu S."/>
            <person name="Leebens-Mack J."/>
            <person name="Grimwood J."/>
            <person name="Schmutz J."/>
            <person name="Soltis P."/>
            <person name="Soltis D."/>
            <person name="Chen Z.-H."/>
        </authorList>
    </citation>
    <scope>NUCLEOTIDE SEQUENCE</scope>
    <source>
        <strain evidence="16">Whitten #5841</strain>
        <tissue evidence="16">Leaf</tissue>
    </source>
</reference>
<gene>
    <name evidence="16" type="ORF">KP509_03G019300</name>
</gene>
<keyword evidence="6 10" id="KW-0378">Hydrolase</keyword>
<feature type="compositionally biased region" description="Basic and acidic residues" evidence="11">
    <location>
        <begin position="482"/>
        <end position="492"/>
    </location>
</feature>
<dbReference type="Gene3D" id="2.60.40.2310">
    <property type="match status" value="1"/>
</dbReference>
<feature type="domain" description="Subtilisin-like protease fibronectin type-III" evidence="15">
    <location>
        <begin position="686"/>
        <end position="798"/>
    </location>
</feature>
<evidence type="ECO:0000256" key="7">
    <source>
        <dbReference type="ARBA" id="ARBA00022825"/>
    </source>
</evidence>
<feature type="region of interest" description="Disordered" evidence="11">
    <location>
        <begin position="477"/>
        <end position="496"/>
    </location>
</feature>
<dbReference type="InterPro" id="IPR045051">
    <property type="entry name" value="SBT"/>
</dbReference>
<feature type="active site" description="Charge relay system" evidence="9 10">
    <location>
        <position position="233"/>
    </location>
</feature>
<evidence type="ECO:0000256" key="8">
    <source>
        <dbReference type="ARBA" id="ARBA00023180"/>
    </source>
</evidence>
<evidence type="ECO:0000256" key="6">
    <source>
        <dbReference type="ARBA" id="ARBA00022801"/>
    </source>
</evidence>
<name>A0A8T2V9H5_CERRI</name>
<proteinExistence type="inferred from homology"/>
<dbReference type="Pfam" id="PF00082">
    <property type="entry name" value="Peptidase_S8"/>
    <property type="match status" value="1"/>
</dbReference>
<feature type="domain" description="Peptidase S8/S53" evidence="13">
    <location>
        <begin position="153"/>
        <end position="627"/>
    </location>
</feature>
<feature type="domain" description="Inhibitor I9" evidence="14">
    <location>
        <begin position="35"/>
        <end position="130"/>
    </location>
</feature>
<dbReference type="PRINTS" id="PR00723">
    <property type="entry name" value="SUBTILISIN"/>
</dbReference>
<dbReference type="InterPro" id="IPR041469">
    <property type="entry name" value="Subtilisin-like_FN3"/>
</dbReference>
<evidence type="ECO:0000256" key="1">
    <source>
        <dbReference type="ARBA" id="ARBA00004613"/>
    </source>
</evidence>
<feature type="active site" description="Charge relay system" evidence="9 10">
    <location>
        <position position="569"/>
    </location>
</feature>
<evidence type="ECO:0000256" key="4">
    <source>
        <dbReference type="ARBA" id="ARBA00022670"/>
    </source>
</evidence>
<dbReference type="InterPro" id="IPR010259">
    <property type="entry name" value="S8pro/Inhibitor_I9"/>
</dbReference>
<dbReference type="InterPro" id="IPR015500">
    <property type="entry name" value="Peptidase_S8_subtilisin-rel"/>
</dbReference>
<dbReference type="FunFam" id="3.40.50.200:FF:000006">
    <property type="entry name" value="Subtilisin-like protease SBT1.5"/>
    <property type="match status" value="1"/>
</dbReference>
<dbReference type="GO" id="GO:0004252">
    <property type="term" value="F:serine-type endopeptidase activity"/>
    <property type="evidence" value="ECO:0007669"/>
    <property type="project" value="UniProtKB-UniRule"/>
</dbReference>
<feature type="active site" description="Charge relay system" evidence="9 10">
    <location>
        <position position="162"/>
    </location>
</feature>
<feature type="signal peptide" evidence="12">
    <location>
        <begin position="1"/>
        <end position="23"/>
    </location>
</feature>
<protein>
    <submittedName>
        <fullName evidence="16">Uncharacterized protein</fullName>
    </submittedName>
</protein>
<keyword evidence="8" id="KW-0325">Glycoprotein</keyword>
<dbReference type="CDD" id="cd04852">
    <property type="entry name" value="Peptidases_S8_3"/>
    <property type="match status" value="1"/>
</dbReference>
<dbReference type="OMA" id="VILMNDE"/>
<dbReference type="InterPro" id="IPR037045">
    <property type="entry name" value="S8pro/Inhibitor_I9_sf"/>
</dbReference>
<evidence type="ECO:0000313" key="16">
    <source>
        <dbReference type="EMBL" id="KAH7440979.1"/>
    </source>
</evidence>
<dbReference type="FunFam" id="3.30.70.80:FF:000003">
    <property type="entry name" value="Subtilisin-like protease SBT1.9"/>
    <property type="match status" value="1"/>
</dbReference>
<dbReference type="InterPro" id="IPR034197">
    <property type="entry name" value="Peptidases_S8_3"/>
</dbReference>
<keyword evidence="3" id="KW-0964">Secreted</keyword>
<accession>A0A8T2V9H5</accession>
<evidence type="ECO:0000256" key="2">
    <source>
        <dbReference type="ARBA" id="ARBA00011073"/>
    </source>
</evidence>
<keyword evidence="5 12" id="KW-0732">Signal</keyword>
<comment type="caution">
    <text evidence="16">The sequence shown here is derived from an EMBL/GenBank/DDBJ whole genome shotgun (WGS) entry which is preliminary data.</text>
</comment>
<dbReference type="PROSITE" id="PS00138">
    <property type="entry name" value="SUBTILASE_SER"/>
    <property type="match status" value="1"/>
</dbReference>
<dbReference type="OrthoDB" id="1911066at2759"/>
<keyword evidence="7 10" id="KW-0720">Serine protease</keyword>
<dbReference type="PROSITE" id="PS51892">
    <property type="entry name" value="SUBTILASE"/>
    <property type="match status" value="1"/>
</dbReference>
<evidence type="ECO:0000256" key="9">
    <source>
        <dbReference type="PIRSR" id="PIRSR615500-1"/>
    </source>
</evidence>
<dbReference type="Gene3D" id="3.50.30.30">
    <property type="match status" value="1"/>
</dbReference>
<dbReference type="EMBL" id="CM035408">
    <property type="protein sequence ID" value="KAH7440979.1"/>
    <property type="molecule type" value="Genomic_DNA"/>
</dbReference>
<comment type="subcellular location">
    <subcellularLocation>
        <location evidence="1">Secreted</location>
    </subcellularLocation>
</comment>
<dbReference type="Gene3D" id="3.40.50.200">
    <property type="entry name" value="Peptidase S8/S53 domain"/>
    <property type="match status" value="1"/>
</dbReference>
<feature type="chain" id="PRO_5035753772" evidence="12">
    <location>
        <begin position="24"/>
        <end position="801"/>
    </location>
</feature>
<evidence type="ECO:0000259" key="13">
    <source>
        <dbReference type="Pfam" id="PF00082"/>
    </source>
</evidence>
<evidence type="ECO:0000256" key="11">
    <source>
        <dbReference type="SAM" id="MobiDB-lite"/>
    </source>
</evidence>
<evidence type="ECO:0000259" key="14">
    <source>
        <dbReference type="Pfam" id="PF05922"/>
    </source>
</evidence>
<dbReference type="GO" id="GO:0005576">
    <property type="term" value="C:extracellular region"/>
    <property type="evidence" value="ECO:0007669"/>
    <property type="project" value="UniProtKB-SubCell"/>
</dbReference>
<evidence type="ECO:0000256" key="12">
    <source>
        <dbReference type="SAM" id="SignalP"/>
    </source>
</evidence>
<dbReference type="AlphaFoldDB" id="A0A8T2V9H5"/>
<organism evidence="16 17">
    <name type="scientific">Ceratopteris richardii</name>
    <name type="common">Triangle waterfern</name>
    <dbReference type="NCBI Taxonomy" id="49495"/>
    <lineage>
        <taxon>Eukaryota</taxon>
        <taxon>Viridiplantae</taxon>
        <taxon>Streptophyta</taxon>
        <taxon>Embryophyta</taxon>
        <taxon>Tracheophyta</taxon>
        <taxon>Polypodiopsida</taxon>
        <taxon>Polypodiidae</taxon>
        <taxon>Polypodiales</taxon>
        <taxon>Pteridineae</taxon>
        <taxon>Pteridaceae</taxon>
        <taxon>Parkerioideae</taxon>
        <taxon>Ceratopteris</taxon>
    </lineage>
</organism>
<keyword evidence="17" id="KW-1185">Reference proteome</keyword>
<dbReference type="CDD" id="cd02120">
    <property type="entry name" value="PA_subtilisin_like"/>
    <property type="match status" value="1"/>
</dbReference>
<evidence type="ECO:0000259" key="15">
    <source>
        <dbReference type="Pfam" id="PF17766"/>
    </source>
</evidence>
<keyword evidence="4 10" id="KW-0645">Protease</keyword>
<sequence length="801" mass="84672">MASLAGSVFCFIFVDLLVMGSMAYDVSTANDTRKTYIVLASHSRMPTIFSSPTSWYMSTLASVRREISSAAGADDAQIVTKDQQHSTDIIYTYQHSCRGFAARLTDLEASSLASQPGFLSVMPDKRYELQTTYTPEFMGLMPSAGLWKKTSLGADVIVGFLDTGIWPESSSLDDTGMGPVPKRWKGRCVDGGDFNSSVCNKKLIGARYFLSSFGSAGSLSASEYRSPRDVQGHGTHTASTTAGAHVANASFFGYANGTAKGVAPGARIAVYKVCWASFGGCMGADLLAAIDEAIADGVDIISISLGGSSVPLQEDPLAVGSFGALRSGVFVSCAAGNGGPSPGSILNNAPWILTVAASTVDRNFPATVKLGNGEVYVGQSLYTGDGAIPVQKPLVSLGFCDEASFRTENAEGNIVICQQSSEQEGRSTAAVVAAAGGVGEIMVQQKRLGHSIISSGFLLPSMNVDAMDGAAIQDYASAGENSSERRTSESSYRRPSATISIQGTRFGRQRAPKVAGFSSRGPNPLVRGILKPDIAAPGVTILGAWSSAPPSSDPLDNRKTPFNIISGTSMACPHATGVAALLRAAHPDWSAAAIKSALMTSADILDHSGKPILDDYDGTPATSYGYGAGQINPNAALCPGLVYDIDVQDYVDFLCSLGFTDEELELFTKGERQCSRGYKKLDGGRNLNYPAFVVDMSRSTKGETTTLARVVTNVGPASSLYLAEVEAPKGAMVRVTPSELRFSEEGMKRSFEVKISATMESYAVTREVEARLGLRSTFGSLTWVDAHNSHRVRSPIVINWQ</sequence>
<dbReference type="Pfam" id="PF05922">
    <property type="entry name" value="Inhibitor_I9"/>
    <property type="match status" value="1"/>
</dbReference>
<dbReference type="SUPFAM" id="SSF52743">
    <property type="entry name" value="Subtilisin-like"/>
    <property type="match status" value="1"/>
</dbReference>